<accession>A0A0C3NPY1</accession>
<name>A0A0C3NPY1_PISTI</name>
<evidence type="ECO:0000313" key="2">
    <source>
        <dbReference type="EMBL" id="KIO02915.1"/>
    </source>
</evidence>
<dbReference type="HOGENOM" id="CLU_2373634_0_0_1"/>
<dbReference type="Proteomes" id="UP000054217">
    <property type="component" value="Unassembled WGS sequence"/>
</dbReference>
<protein>
    <submittedName>
        <fullName evidence="2">Uncharacterized protein</fullName>
    </submittedName>
</protein>
<dbReference type="AlphaFoldDB" id="A0A0C3NPY1"/>
<organism evidence="2 3">
    <name type="scientific">Pisolithus tinctorius Marx 270</name>
    <dbReference type="NCBI Taxonomy" id="870435"/>
    <lineage>
        <taxon>Eukaryota</taxon>
        <taxon>Fungi</taxon>
        <taxon>Dikarya</taxon>
        <taxon>Basidiomycota</taxon>
        <taxon>Agaricomycotina</taxon>
        <taxon>Agaricomycetes</taxon>
        <taxon>Agaricomycetidae</taxon>
        <taxon>Boletales</taxon>
        <taxon>Sclerodermatineae</taxon>
        <taxon>Pisolithaceae</taxon>
        <taxon>Pisolithus</taxon>
    </lineage>
</organism>
<evidence type="ECO:0000313" key="3">
    <source>
        <dbReference type="Proteomes" id="UP000054217"/>
    </source>
</evidence>
<keyword evidence="3" id="KW-1185">Reference proteome</keyword>
<feature type="region of interest" description="Disordered" evidence="1">
    <location>
        <begin position="20"/>
        <end position="46"/>
    </location>
</feature>
<feature type="region of interest" description="Disordered" evidence="1">
    <location>
        <begin position="69"/>
        <end position="95"/>
    </location>
</feature>
<evidence type="ECO:0000256" key="1">
    <source>
        <dbReference type="SAM" id="MobiDB-lite"/>
    </source>
</evidence>
<sequence>MKTLISRQWLHGILQSRCPQDGISERDERPEKREERHRTARATAARPRGWPFARKCKYLQSYWTYPNNPNINTEHLSRTTIFQKSERRDAETSEI</sequence>
<gene>
    <name evidence="2" type="ORF">M404DRAFT_1001832</name>
</gene>
<dbReference type="EMBL" id="KN831979">
    <property type="protein sequence ID" value="KIO02915.1"/>
    <property type="molecule type" value="Genomic_DNA"/>
</dbReference>
<feature type="compositionally biased region" description="Polar residues" evidence="1">
    <location>
        <begin position="69"/>
        <end position="83"/>
    </location>
</feature>
<reference evidence="3" key="2">
    <citation type="submission" date="2015-01" db="EMBL/GenBank/DDBJ databases">
        <title>Evolutionary Origins and Diversification of the Mycorrhizal Mutualists.</title>
        <authorList>
            <consortium name="DOE Joint Genome Institute"/>
            <consortium name="Mycorrhizal Genomics Consortium"/>
            <person name="Kohler A."/>
            <person name="Kuo A."/>
            <person name="Nagy L.G."/>
            <person name="Floudas D."/>
            <person name="Copeland A."/>
            <person name="Barry K.W."/>
            <person name="Cichocki N."/>
            <person name="Veneault-Fourrey C."/>
            <person name="LaButti K."/>
            <person name="Lindquist E.A."/>
            <person name="Lipzen A."/>
            <person name="Lundell T."/>
            <person name="Morin E."/>
            <person name="Murat C."/>
            <person name="Riley R."/>
            <person name="Ohm R."/>
            <person name="Sun H."/>
            <person name="Tunlid A."/>
            <person name="Henrissat B."/>
            <person name="Grigoriev I.V."/>
            <person name="Hibbett D.S."/>
            <person name="Martin F."/>
        </authorList>
    </citation>
    <scope>NUCLEOTIDE SEQUENCE [LARGE SCALE GENOMIC DNA]</scope>
    <source>
        <strain evidence="3">Marx 270</strain>
    </source>
</reference>
<reference evidence="2 3" key="1">
    <citation type="submission" date="2014-04" db="EMBL/GenBank/DDBJ databases">
        <authorList>
            <consortium name="DOE Joint Genome Institute"/>
            <person name="Kuo A."/>
            <person name="Kohler A."/>
            <person name="Costa M.D."/>
            <person name="Nagy L.G."/>
            <person name="Floudas D."/>
            <person name="Copeland A."/>
            <person name="Barry K.W."/>
            <person name="Cichocki N."/>
            <person name="Veneault-Fourrey C."/>
            <person name="LaButti K."/>
            <person name="Lindquist E.A."/>
            <person name="Lipzen A."/>
            <person name="Lundell T."/>
            <person name="Morin E."/>
            <person name="Murat C."/>
            <person name="Sun H."/>
            <person name="Tunlid A."/>
            <person name="Henrissat B."/>
            <person name="Grigoriev I.V."/>
            <person name="Hibbett D.S."/>
            <person name="Martin F."/>
            <person name="Nordberg H.P."/>
            <person name="Cantor M.N."/>
            <person name="Hua S.X."/>
        </authorList>
    </citation>
    <scope>NUCLEOTIDE SEQUENCE [LARGE SCALE GENOMIC DNA]</scope>
    <source>
        <strain evidence="2 3">Marx 270</strain>
    </source>
</reference>
<dbReference type="InParanoid" id="A0A0C3NPY1"/>
<proteinExistence type="predicted"/>
<feature type="compositionally biased region" description="Basic and acidic residues" evidence="1">
    <location>
        <begin position="23"/>
        <end position="37"/>
    </location>
</feature>
<feature type="compositionally biased region" description="Basic and acidic residues" evidence="1">
    <location>
        <begin position="84"/>
        <end position="95"/>
    </location>
</feature>